<accession>A0AAP0X875</accession>
<dbReference type="EMBL" id="JBBPBK010000003">
    <property type="protein sequence ID" value="KAK9288955.1"/>
    <property type="molecule type" value="Genomic_DNA"/>
</dbReference>
<reference evidence="1 2" key="1">
    <citation type="journal article" date="2024" name="Plant J.">
        <title>Genome sequences and population genomics reveal climatic adaptation and genomic divergence between two closely related sweetgum species.</title>
        <authorList>
            <person name="Xu W.Q."/>
            <person name="Ren C.Q."/>
            <person name="Zhang X.Y."/>
            <person name="Comes H.P."/>
            <person name="Liu X.H."/>
            <person name="Li Y.G."/>
            <person name="Kettle C.J."/>
            <person name="Jalonen R."/>
            <person name="Gaisberger H."/>
            <person name="Ma Y.Z."/>
            <person name="Qiu Y.X."/>
        </authorList>
    </citation>
    <scope>NUCLEOTIDE SEQUENCE [LARGE SCALE GENOMIC DNA]</scope>
    <source>
        <strain evidence="1">Hangzhou</strain>
    </source>
</reference>
<gene>
    <name evidence="1" type="ORF">L1049_017426</name>
</gene>
<organism evidence="1 2">
    <name type="scientific">Liquidambar formosana</name>
    <name type="common">Formosan gum</name>
    <dbReference type="NCBI Taxonomy" id="63359"/>
    <lineage>
        <taxon>Eukaryota</taxon>
        <taxon>Viridiplantae</taxon>
        <taxon>Streptophyta</taxon>
        <taxon>Embryophyta</taxon>
        <taxon>Tracheophyta</taxon>
        <taxon>Spermatophyta</taxon>
        <taxon>Magnoliopsida</taxon>
        <taxon>eudicotyledons</taxon>
        <taxon>Gunneridae</taxon>
        <taxon>Pentapetalae</taxon>
        <taxon>Saxifragales</taxon>
        <taxon>Altingiaceae</taxon>
        <taxon>Liquidambar</taxon>
    </lineage>
</organism>
<keyword evidence="2" id="KW-1185">Reference proteome</keyword>
<sequence length="81" mass="8868">MIGVSGLSTEKVIRVAKARFTEFSSQRFVDPSFLSHHSGSAHFDLSDEEIKGVELVRLLLAAAKKFFPPLMHELQGASGPL</sequence>
<dbReference type="Proteomes" id="UP001415857">
    <property type="component" value="Unassembled WGS sequence"/>
</dbReference>
<dbReference type="AlphaFoldDB" id="A0AAP0X875"/>
<comment type="caution">
    <text evidence="1">The sequence shown here is derived from an EMBL/GenBank/DDBJ whole genome shotgun (WGS) entry which is preliminary data.</text>
</comment>
<protein>
    <submittedName>
        <fullName evidence="1">Uncharacterized protein</fullName>
    </submittedName>
</protein>
<evidence type="ECO:0000313" key="2">
    <source>
        <dbReference type="Proteomes" id="UP001415857"/>
    </source>
</evidence>
<evidence type="ECO:0000313" key="1">
    <source>
        <dbReference type="EMBL" id="KAK9288955.1"/>
    </source>
</evidence>
<name>A0AAP0X875_LIQFO</name>
<proteinExistence type="predicted"/>